<dbReference type="InterPro" id="IPR038777">
    <property type="entry name" value="At4g18490-like"/>
</dbReference>
<feature type="region of interest" description="Disordered" evidence="1">
    <location>
        <begin position="172"/>
        <end position="206"/>
    </location>
</feature>
<accession>A0ABD3S521</accession>
<name>A0ABD3S521_9LAMI</name>
<feature type="compositionally biased region" description="Low complexity" evidence="1">
    <location>
        <begin position="450"/>
        <end position="463"/>
    </location>
</feature>
<keyword evidence="3" id="KW-1185">Reference proteome</keyword>
<dbReference type="Proteomes" id="UP001634393">
    <property type="component" value="Unassembled WGS sequence"/>
</dbReference>
<sequence length="817" mass="90390">MAESQKKSSTVNSMEKNSFLDLDIDKDFLSSWKTASVAEREMDFDLMPVSKGKKKSFDFDIMDMEFNLDGDFGKISSFKMDMPGLDISSTPQKDGKPKENSKKSSSRNDKGKADQFTFGFDFDDFENFGFEPSPTKGGSKAQTDKDNIEFSPSGSGCQDIEVSSHVKLTGDMTLKEDLPEKPSLPGTLTTFDMNYQGGGSADLEPTMKISPSKLAMNDSATSKYSTVTDEFSSDKKMTHPEEPIITRELPAICQSEQSLFLEPVDREACTENVVVQELSSDSLGNDEPTEVNSLEALDKVDCVDKTSAGSIGEQDVNVSTIAGSTCDYKDTMSGNSQFFLTVAISEKNNSDNNQRGIENHRMEDETTDLGQLTSFDENSFITSFVSGKISDISTEKENQEPASKILELTSVSEPAAELLVEKEKENGREPSVSCPSSFIQSEKPQCHVPKSSSTQTKLSSLSSKNKDFTQPSLVEKRRDWDSVQSDIKLAPFSSEHSKTLLRRELPQTRSQESFKGPELCGEVRNPDGVQNAKKLNDSSTTKNLDMVKEKSPLKQRETSMKDLNTLSLSVEIKKRTAQSSKSSITLAGPLTSKKSPVGEKLSAVGGRKTADLCGLKLSSLSLDSMKFPSQKDMKSVGNIGQTRAVKTPLDVAHFSDSKKKTPSAISTKRKTLEGFNADIAVLNPSKRVSLSPIQNRKFVETSMTFSDKKASNHNNVEDDCNRSTLYSRQLSTSDIPRKTNIEGLEMSFSIENDSHIKQAEAYSKKLDDIHNMLRKKHEEAKELLVRASVNSNKLLMLKLPLLQLEEKISFEFLLYKF</sequence>
<comment type="caution">
    <text evidence="2">The sequence shown here is derived from an EMBL/GenBank/DDBJ whole genome shotgun (WGS) entry which is preliminary data.</text>
</comment>
<evidence type="ECO:0000313" key="3">
    <source>
        <dbReference type="Proteomes" id="UP001634393"/>
    </source>
</evidence>
<proteinExistence type="predicted"/>
<feature type="region of interest" description="Disordered" evidence="1">
    <location>
        <begin position="508"/>
        <end position="536"/>
    </location>
</feature>
<dbReference type="PANTHER" id="PTHR36380:SF1">
    <property type="entry name" value="OS01G0755100 PROTEIN"/>
    <property type="match status" value="1"/>
</dbReference>
<protein>
    <submittedName>
        <fullName evidence="2">Uncharacterized protein</fullName>
    </submittedName>
</protein>
<feature type="compositionally biased region" description="Basic and acidic residues" evidence="1">
    <location>
        <begin position="93"/>
        <end position="113"/>
    </location>
</feature>
<organism evidence="2 3">
    <name type="scientific">Penstemon smallii</name>
    <dbReference type="NCBI Taxonomy" id="265156"/>
    <lineage>
        <taxon>Eukaryota</taxon>
        <taxon>Viridiplantae</taxon>
        <taxon>Streptophyta</taxon>
        <taxon>Embryophyta</taxon>
        <taxon>Tracheophyta</taxon>
        <taxon>Spermatophyta</taxon>
        <taxon>Magnoliopsida</taxon>
        <taxon>eudicotyledons</taxon>
        <taxon>Gunneridae</taxon>
        <taxon>Pentapetalae</taxon>
        <taxon>asterids</taxon>
        <taxon>lamiids</taxon>
        <taxon>Lamiales</taxon>
        <taxon>Plantaginaceae</taxon>
        <taxon>Cheloneae</taxon>
        <taxon>Penstemon</taxon>
    </lineage>
</organism>
<dbReference type="PANTHER" id="PTHR36380">
    <property type="entry name" value="BNAA03G58330D PROTEIN"/>
    <property type="match status" value="1"/>
</dbReference>
<feature type="region of interest" description="Disordered" evidence="1">
    <location>
        <begin position="83"/>
        <end position="115"/>
    </location>
</feature>
<gene>
    <name evidence="2" type="ORF">ACJIZ3_005496</name>
</gene>
<feature type="region of interest" description="Disordered" evidence="1">
    <location>
        <begin position="422"/>
        <end position="472"/>
    </location>
</feature>
<evidence type="ECO:0000256" key="1">
    <source>
        <dbReference type="SAM" id="MobiDB-lite"/>
    </source>
</evidence>
<reference evidence="2 3" key="1">
    <citation type="submission" date="2024-12" db="EMBL/GenBank/DDBJ databases">
        <title>The unique morphological basis and parallel evolutionary history of personate flowers in Penstemon.</title>
        <authorList>
            <person name="Depatie T.H."/>
            <person name="Wessinger C.A."/>
        </authorList>
    </citation>
    <scope>NUCLEOTIDE SEQUENCE [LARGE SCALE GENOMIC DNA]</scope>
    <source>
        <strain evidence="2">WTNN_2</strain>
        <tissue evidence="2">Leaf</tissue>
    </source>
</reference>
<feature type="compositionally biased region" description="Polar residues" evidence="1">
    <location>
        <begin position="433"/>
        <end position="443"/>
    </location>
</feature>
<dbReference type="AlphaFoldDB" id="A0ABD3S521"/>
<evidence type="ECO:0000313" key="2">
    <source>
        <dbReference type="EMBL" id="KAL3819591.1"/>
    </source>
</evidence>
<dbReference type="EMBL" id="JBJXBP010000007">
    <property type="protein sequence ID" value="KAL3819591.1"/>
    <property type="molecule type" value="Genomic_DNA"/>
</dbReference>
<feature type="region of interest" description="Disordered" evidence="1">
    <location>
        <begin position="129"/>
        <end position="159"/>
    </location>
</feature>